<sequence length="196" mass="23916">MGTNYYFIIKNSQFAHEHFATKSNYSNYYYDGEYEIGENPDLHFSVHLNKCSCGWRPLFQIHREWDTFKKLEEFYQKYKKYLRIQDEYGDKYTWNQYKKIVTTHGVDDHPTPLKWTYDITDYDREHTSDPQPRLHLIDCNPDEAEIFEPFNHLEYAETEIKAAKKFGVWNQWREHNDFYSHNDPDYCIDWAKGEFS</sequence>
<protein>
    <submittedName>
        <fullName evidence="1">Uncharacterized protein</fullName>
    </submittedName>
</protein>
<dbReference type="RefSeq" id="WP_078787619.1">
    <property type="nucleotide sequence ID" value="NZ_FMTO01000009.1"/>
</dbReference>
<dbReference type="OrthoDB" id="2047736at2"/>
<dbReference type="Proteomes" id="UP000189857">
    <property type="component" value="Unassembled WGS sequence"/>
</dbReference>
<proteinExistence type="predicted"/>
<evidence type="ECO:0000313" key="2">
    <source>
        <dbReference type="Proteomes" id="UP000189857"/>
    </source>
</evidence>
<accession>A0A1T4P1B0</accession>
<reference evidence="1 2" key="1">
    <citation type="submission" date="2017-02" db="EMBL/GenBank/DDBJ databases">
        <authorList>
            <person name="Peterson S.W."/>
        </authorList>
    </citation>
    <scope>NUCLEOTIDE SEQUENCE [LARGE SCALE GENOMIC DNA]</scope>
    <source>
        <strain evidence="1 2">ATCC 17233</strain>
    </source>
</reference>
<name>A0A1T4P1B0_9FIRM</name>
<evidence type="ECO:0000313" key="1">
    <source>
        <dbReference type="EMBL" id="SJZ85046.1"/>
    </source>
</evidence>
<dbReference type="EMBL" id="FUXA01000010">
    <property type="protein sequence ID" value="SJZ85046.1"/>
    <property type="molecule type" value="Genomic_DNA"/>
</dbReference>
<organism evidence="1 2">
    <name type="scientific">Eubacterium ruminantium</name>
    <dbReference type="NCBI Taxonomy" id="42322"/>
    <lineage>
        <taxon>Bacteria</taxon>
        <taxon>Bacillati</taxon>
        <taxon>Bacillota</taxon>
        <taxon>Clostridia</taxon>
        <taxon>Eubacteriales</taxon>
        <taxon>Eubacteriaceae</taxon>
        <taxon>Eubacterium</taxon>
    </lineage>
</organism>
<keyword evidence="2" id="KW-1185">Reference proteome</keyword>
<gene>
    <name evidence="1" type="ORF">SAMN02745110_01796</name>
</gene>
<dbReference type="AlphaFoldDB" id="A0A1T4P1B0"/>